<comment type="caution">
    <text evidence="1">The sequence shown here is derived from an EMBL/GenBank/DDBJ whole genome shotgun (WGS) entry which is preliminary data.</text>
</comment>
<dbReference type="OrthoDB" id="4629960at2"/>
<protein>
    <submittedName>
        <fullName evidence="1">Uncharacterized protein</fullName>
    </submittedName>
</protein>
<name>A0A0D1J0Z4_9MYCO</name>
<proteinExistence type="predicted"/>
<gene>
    <name evidence="1" type="ORF">TL10_20390</name>
</gene>
<dbReference type="EMBL" id="JXST01000031">
    <property type="protein sequence ID" value="KIU15203.1"/>
    <property type="molecule type" value="Genomic_DNA"/>
</dbReference>
<reference evidence="1 2" key="1">
    <citation type="submission" date="2015-01" db="EMBL/GenBank/DDBJ databases">
        <title>Genome sequence of Mycobacterium llatzerense and Mycobacterium immunogenum recovered from brain abscess.</title>
        <authorList>
            <person name="Greninger A.L."/>
            <person name="Langelier C."/>
            <person name="Cunningham G."/>
            <person name="Chiu C.Y."/>
            <person name="Miller S."/>
        </authorList>
    </citation>
    <scope>NUCLEOTIDE SEQUENCE [LARGE SCALE GENOMIC DNA]</scope>
    <source>
        <strain evidence="1 2">CLUC14</strain>
    </source>
</reference>
<evidence type="ECO:0000313" key="1">
    <source>
        <dbReference type="EMBL" id="KIU15203.1"/>
    </source>
</evidence>
<organism evidence="1 2">
    <name type="scientific">Mycolicibacterium llatzerense</name>
    <dbReference type="NCBI Taxonomy" id="280871"/>
    <lineage>
        <taxon>Bacteria</taxon>
        <taxon>Bacillati</taxon>
        <taxon>Actinomycetota</taxon>
        <taxon>Actinomycetes</taxon>
        <taxon>Mycobacteriales</taxon>
        <taxon>Mycobacteriaceae</taxon>
        <taxon>Mycolicibacterium</taxon>
    </lineage>
</organism>
<dbReference type="AlphaFoldDB" id="A0A0D1J0Z4"/>
<dbReference type="Proteomes" id="UP000032221">
    <property type="component" value="Unassembled WGS sequence"/>
</dbReference>
<accession>A0A0D1J0Z4</accession>
<keyword evidence="2" id="KW-1185">Reference proteome</keyword>
<sequence>MAHEVADERSALAAYTAEKGWQRRTDDRVDIYLRGASRVRVIWQGDHAISGSSRFQDDIMETYTRDLDTVRAWLAG</sequence>
<evidence type="ECO:0000313" key="2">
    <source>
        <dbReference type="Proteomes" id="UP000032221"/>
    </source>
</evidence>
<dbReference type="PATRIC" id="fig|280871.6.peg.4223"/>